<dbReference type="PANTHER" id="PTHR12461:SF98">
    <property type="entry name" value="CUPIN-LIKE DOMAIN-CONTAINING PROTEIN"/>
    <property type="match status" value="1"/>
</dbReference>
<dbReference type="GO" id="GO:0062101">
    <property type="term" value="F:peptidyl-aspartic acid 3-dioxygenase activity"/>
    <property type="evidence" value="ECO:0007669"/>
    <property type="project" value="UniProtKB-EC"/>
</dbReference>
<dbReference type="Gene3D" id="2.60.120.10">
    <property type="entry name" value="Jelly Rolls"/>
    <property type="match status" value="1"/>
</dbReference>
<reference evidence="4 5" key="1">
    <citation type="journal article" date="2015" name="Plant Cell">
        <title>Oil accumulation by the oleaginous diatom Fistulifera solaris as revealed by the genome and transcriptome.</title>
        <authorList>
            <person name="Tanaka T."/>
            <person name="Maeda Y."/>
            <person name="Veluchamy A."/>
            <person name="Tanaka M."/>
            <person name="Abida H."/>
            <person name="Marechal E."/>
            <person name="Bowler C."/>
            <person name="Muto M."/>
            <person name="Sunaga Y."/>
            <person name="Tanaka M."/>
            <person name="Yoshino T."/>
            <person name="Taniguchi T."/>
            <person name="Fukuda Y."/>
            <person name="Nemoto M."/>
            <person name="Matsumoto M."/>
            <person name="Wong P.S."/>
            <person name="Aburatani S."/>
            <person name="Fujibuchi W."/>
        </authorList>
    </citation>
    <scope>NUCLEOTIDE SEQUENCE [LARGE SCALE GENOMIC DNA]</scope>
    <source>
        <strain evidence="4 5">JPCC DA0580</strain>
    </source>
</reference>
<protein>
    <submittedName>
        <fullName evidence="4">Aspartate beta-hydroxylase</fullName>
        <ecNumber evidence="4">1.14.11.16</ecNumber>
    </submittedName>
</protein>
<dbReference type="SUPFAM" id="SSF51197">
    <property type="entry name" value="Clavaminate synthase-like"/>
    <property type="match status" value="1"/>
</dbReference>
<name>A0A1Z5J6B9_FISSO</name>
<dbReference type="AlphaFoldDB" id="A0A1Z5J6B9"/>
<sequence length="496" mass="57043">MMHRRIHTSADTSAPATTASSSTRRRRKRSRSENDWKTLVNTVLVFVGSFAIVLAVLMGLSYVWNYIFYDATTNDIPPKKNVAFHTEEGAELDLDPLPWNRIYRIPDSMSVVGDRSNHYVSLRKEVDPLVEQQLDDLLADVRIGQLNYVAKPMEMTNSDQVSYDIYNCPQEPPPGYPLSWKTMDIVTAWPTDNTVPPLDEHNNALIHQSLCVFDYQKDYHKAETYRDQHLPFIVINDPQVEKVTARWSLPDYMARMLGNEPHRTEFSANNHFMYYVPPGRGSRHKKNANIPEGWEPPTKMMRMSYPEWYDHAQTPRHDRDDPHWYFRLIGCGAMGNDGSCDRGATEALFDELPFFQPKKSLYVVEPGEQKGIHCRFGMPGVIAENHFDGSRNAIALFSGSRRYILSHPDQCTNLALYPKGHPSARHSAIDWSNPNVEEFPQFKEARSSEVVLQPGQVLYLPTNWFHYIVSLEINMQCNTRSGIESEMMNFVRDCGF</sequence>
<keyword evidence="2" id="KW-1133">Transmembrane helix</keyword>
<feature type="transmembrane region" description="Helical" evidence="2">
    <location>
        <begin position="38"/>
        <end position="64"/>
    </location>
</feature>
<feature type="compositionally biased region" description="Low complexity" evidence="1">
    <location>
        <begin position="9"/>
        <end position="22"/>
    </location>
</feature>
<dbReference type="PROSITE" id="PS51184">
    <property type="entry name" value="JMJC"/>
    <property type="match status" value="1"/>
</dbReference>
<accession>A0A1Z5J6B9</accession>
<feature type="region of interest" description="Disordered" evidence="1">
    <location>
        <begin position="1"/>
        <end position="32"/>
    </location>
</feature>
<dbReference type="InterPro" id="IPR014710">
    <property type="entry name" value="RmlC-like_jellyroll"/>
</dbReference>
<evidence type="ECO:0000313" key="4">
    <source>
        <dbReference type="EMBL" id="GAX09545.1"/>
    </source>
</evidence>
<dbReference type="InterPro" id="IPR041667">
    <property type="entry name" value="Cupin_8"/>
</dbReference>
<comment type="caution">
    <text evidence="4">The sequence shown here is derived from an EMBL/GenBank/DDBJ whole genome shotgun (WGS) entry which is preliminary data.</text>
</comment>
<keyword evidence="5" id="KW-1185">Reference proteome</keyword>
<keyword evidence="4" id="KW-0560">Oxidoreductase</keyword>
<evidence type="ECO:0000256" key="2">
    <source>
        <dbReference type="SAM" id="Phobius"/>
    </source>
</evidence>
<keyword evidence="2" id="KW-0472">Membrane</keyword>
<feature type="domain" description="JmjC" evidence="3">
    <location>
        <begin position="303"/>
        <end position="496"/>
    </location>
</feature>
<dbReference type="InParanoid" id="A0A1Z5J6B9"/>
<organism evidence="4 5">
    <name type="scientific">Fistulifera solaris</name>
    <name type="common">Oleaginous diatom</name>
    <dbReference type="NCBI Taxonomy" id="1519565"/>
    <lineage>
        <taxon>Eukaryota</taxon>
        <taxon>Sar</taxon>
        <taxon>Stramenopiles</taxon>
        <taxon>Ochrophyta</taxon>
        <taxon>Bacillariophyta</taxon>
        <taxon>Bacillariophyceae</taxon>
        <taxon>Bacillariophycidae</taxon>
        <taxon>Naviculales</taxon>
        <taxon>Naviculaceae</taxon>
        <taxon>Fistulifera</taxon>
    </lineage>
</organism>
<gene>
    <name evidence="4" type="ORF">FisN_16Lh239</name>
</gene>
<dbReference type="Proteomes" id="UP000198406">
    <property type="component" value="Unassembled WGS sequence"/>
</dbReference>
<keyword evidence="2" id="KW-0812">Transmembrane</keyword>
<dbReference type="OrthoDB" id="415358at2759"/>
<dbReference type="EC" id="1.14.11.16" evidence="4"/>
<dbReference type="PANTHER" id="PTHR12461">
    <property type="entry name" value="HYPOXIA-INDUCIBLE FACTOR 1 ALPHA INHIBITOR-RELATED"/>
    <property type="match status" value="1"/>
</dbReference>
<evidence type="ECO:0000256" key="1">
    <source>
        <dbReference type="SAM" id="MobiDB-lite"/>
    </source>
</evidence>
<dbReference type="Pfam" id="PF13621">
    <property type="entry name" value="Cupin_8"/>
    <property type="match status" value="1"/>
</dbReference>
<proteinExistence type="predicted"/>
<dbReference type="InterPro" id="IPR003347">
    <property type="entry name" value="JmjC_dom"/>
</dbReference>
<evidence type="ECO:0000259" key="3">
    <source>
        <dbReference type="PROSITE" id="PS51184"/>
    </source>
</evidence>
<dbReference type="EMBL" id="BDSP01000008">
    <property type="protein sequence ID" value="GAX09545.1"/>
    <property type="molecule type" value="Genomic_DNA"/>
</dbReference>
<evidence type="ECO:0000313" key="5">
    <source>
        <dbReference type="Proteomes" id="UP000198406"/>
    </source>
</evidence>